<reference evidence="3 4" key="1">
    <citation type="submission" date="2019-07" db="EMBL/GenBank/DDBJ databases">
        <title>Whole genome shotgun sequence of Segetibacter aerophilus NBRC 106135.</title>
        <authorList>
            <person name="Hosoyama A."/>
            <person name="Uohara A."/>
            <person name="Ohji S."/>
            <person name="Ichikawa N."/>
        </authorList>
    </citation>
    <scope>NUCLEOTIDE SEQUENCE [LARGE SCALE GENOMIC DNA]</scope>
    <source>
        <strain evidence="3 4">NBRC 106135</strain>
    </source>
</reference>
<name>A0A512BFT7_9BACT</name>
<keyword evidence="1" id="KW-0472">Membrane</keyword>
<dbReference type="SMART" id="SM00014">
    <property type="entry name" value="acidPPc"/>
    <property type="match status" value="1"/>
</dbReference>
<sequence length="192" mass="21778">MHEVLSEKEVEADNSVFAFLSANVISNRLTPFMKGVTYFASATFLQIAYGVLVFFYVLKKNVKRALEIAAIGLGGFMVNYFMKISFQRIRPPHPLIEKLQNFSFPSGHATSAFIFYGLLTYLVWKTKIRKVYKFLIGSVLILFSLLIGFSRVYLRVHYPSDVVAGICIGFAWLILTVGLFERLKKRAANEVA</sequence>
<evidence type="ECO:0000313" key="4">
    <source>
        <dbReference type="Proteomes" id="UP000321513"/>
    </source>
</evidence>
<dbReference type="InterPro" id="IPR036938">
    <property type="entry name" value="PAP2/HPO_sf"/>
</dbReference>
<dbReference type="AlphaFoldDB" id="A0A512BFT7"/>
<feature type="transmembrane region" description="Helical" evidence="1">
    <location>
        <begin position="65"/>
        <end position="82"/>
    </location>
</feature>
<dbReference type="Pfam" id="PF01569">
    <property type="entry name" value="PAP2"/>
    <property type="match status" value="1"/>
</dbReference>
<dbReference type="PANTHER" id="PTHR14969">
    <property type="entry name" value="SPHINGOSINE-1-PHOSPHATE PHOSPHOHYDROLASE"/>
    <property type="match status" value="1"/>
</dbReference>
<dbReference type="Proteomes" id="UP000321513">
    <property type="component" value="Unassembled WGS sequence"/>
</dbReference>
<dbReference type="PANTHER" id="PTHR14969:SF13">
    <property type="entry name" value="AT30094P"/>
    <property type="match status" value="1"/>
</dbReference>
<keyword evidence="1" id="KW-0812">Transmembrane</keyword>
<feature type="transmembrane region" description="Helical" evidence="1">
    <location>
        <begin position="36"/>
        <end position="58"/>
    </location>
</feature>
<keyword evidence="1" id="KW-1133">Transmembrane helix</keyword>
<protein>
    <recommendedName>
        <fullName evidence="2">Phosphatidic acid phosphatase type 2/haloperoxidase domain-containing protein</fullName>
    </recommendedName>
</protein>
<feature type="transmembrane region" description="Helical" evidence="1">
    <location>
        <begin position="162"/>
        <end position="180"/>
    </location>
</feature>
<dbReference type="InterPro" id="IPR000326">
    <property type="entry name" value="PAP2/HPO"/>
</dbReference>
<evidence type="ECO:0000313" key="3">
    <source>
        <dbReference type="EMBL" id="GEO10813.1"/>
    </source>
</evidence>
<gene>
    <name evidence="3" type="ORF">SAE01_33090</name>
</gene>
<proteinExistence type="predicted"/>
<dbReference type="Gene3D" id="1.20.144.10">
    <property type="entry name" value="Phosphatidic acid phosphatase type 2/haloperoxidase"/>
    <property type="match status" value="2"/>
</dbReference>
<dbReference type="CDD" id="cd03392">
    <property type="entry name" value="PAP2_like_2"/>
    <property type="match status" value="1"/>
</dbReference>
<organism evidence="3 4">
    <name type="scientific">Segetibacter aerophilus</name>
    <dbReference type="NCBI Taxonomy" id="670293"/>
    <lineage>
        <taxon>Bacteria</taxon>
        <taxon>Pseudomonadati</taxon>
        <taxon>Bacteroidota</taxon>
        <taxon>Chitinophagia</taxon>
        <taxon>Chitinophagales</taxon>
        <taxon>Chitinophagaceae</taxon>
        <taxon>Segetibacter</taxon>
    </lineage>
</organism>
<keyword evidence="4" id="KW-1185">Reference proteome</keyword>
<evidence type="ECO:0000256" key="1">
    <source>
        <dbReference type="SAM" id="Phobius"/>
    </source>
</evidence>
<comment type="caution">
    <text evidence="3">The sequence shown here is derived from an EMBL/GenBank/DDBJ whole genome shotgun (WGS) entry which is preliminary data.</text>
</comment>
<dbReference type="SUPFAM" id="SSF48317">
    <property type="entry name" value="Acid phosphatase/Vanadium-dependent haloperoxidase"/>
    <property type="match status" value="1"/>
</dbReference>
<accession>A0A512BFT7</accession>
<dbReference type="EMBL" id="BJYT01000013">
    <property type="protein sequence ID" value="GEO10813.1"/>
    <property type="molecule type" value="Genomic_DNA"/>
</dbReference>
<feature type="transmembrane region" description="Helical" evidence="1">
    <location>
        <begin position="131"/>
        <end position="150"/>
    </location>
</feature>
<evidence type="ECO:0000259" key="2">
    <source>
        <dbReference type="SMART" id="SM00014"/>
    </source>
</evidence>
<feature type="domain" description="Phosphatidic acid phosphatase type 2/haloperoxidase" evidence="2">
    <location>
        <begin position="66"/>
        <end position="177"/>
    </location>
</feature>
<feature type="transmembrane region" description="Helical" evidence="1">
    <location>
        <begin position="102"/>
        <end position="124"/>
    </location>
</feature>